<dbReference type="PANTHER" id="PTHR43798">
    <property type="entry name" value="MONOACYLGLYCEROL LIPASE"/>
    <property type="match status" value="1"/>
</dbReference>
<dbReference type="Proteomes" id="UP001597511">
    <property type="component" value="Unassembled WGS sequence"/>
</dbReference>
<dbReference type="PROSITE" id="PS51257">
    <property type="entry name" value="PROKAR_LIPOPROTEIN"/>
    <property type="match status" value="1"/>
</dbReference>
<dbReference type="PRINTS" id="PR00793">
    <property type="entry name" value="PROAMNOPTASE"/>
</dbReference>
<evidence type="ECO:0000256" key="2">
    <source>
        <dbReference type="ARBA" id="ARBA00022801"/>
    </source>
</evidence>
<dbReference type="GO" id="GO:0016787">
    <property type="term" value="F:hydrolase activity"/>
    <property type="evidence" value="ECO:0007669"/>
    <property type="project" value="UniProtKB-KW"/>
</dbReference>
<name>A0ABW6A5F1_9BACT</name>
<dbReference type="InterPro" id="IPR029058">
    <property type="entry name" value="AB_hydrolase_fold"/>
</dbReference>
<dbReference type="InterPro" id="IPR050266">
    <property type="entry name" value="AB_hydrolase_sf"/>
</dbReference>
<organism evidence="4 5">
    <name type="scientific">Terrimonas rubra</name>
    <dbReference type="NCBI Taxonomy" id="1035890"/>
    <lineage>
        <taxon>Bacteria</taxon>
        <taxon>Pseudomonadati</taxon>
        <taxon>Bacteroidota</taxon>
        <taxon>Chitinophagia</taxon>
        <taxon>Chitinophagales</taxon>
        <taxon>Chitinophagaceae</taxon>
        <taxon>Terrimonas</taxon>
    </lineage>
</organism>
<evidence type="ECO:0000256" key="1">
    <source>
        <dbReference type="ARBA" id="ARBA00010088"/>
    </source>
</evidence>
<dbReference type="PANTHER" id="PTHR43798:SF33">
    <property type="entry name" value="HYDROLASE, PUTATIVE (AFU_ORTHOLOGUE AFUA_2G14860)-RELATED"/>
    <property type="match status" value="1"/>
</dbReference>
<feature type="domain" description="AB hydrolase-1" evidence="3">
    <location>
        <begin position="61"/>
        <end position="309"/>
    </location>
</feature>
<comment type="caution">
    <text evidence="4">The sequence shown here is derived from an EMBL/GenBank/DDBJ whole genome shotgun (WGS) entry which is preliminary data.</text>
</comment>
<dbReference type="SUPFAM" id="SSF53474">
    <property type="entry name" value="alpha/beta-Hydrolases"/>
    <property type="match status" value="1"/>
</dbReference>
<dbReference type="Gene3D" id="3.40.50.1820">
    <property type="entry name" value="alpha/beta hydrolase"/>
    <property type="match status" value="1"/>
</dbReference>
<reference evidence="5" key="1">
    <citation type="journal article" date="2019" name="Int. J. Syst. Evol. Microbiol.">
        <title>The Global Catalogue of Microorganisms (GCM) 10K type strain sequencing project: providing services to taxonomists for standard genome sequencing and annotation.</title>
        <authorList>
            <consortium name="The Broad Institute Genomics Platform"/>
            <consortium name="The Broad Institute Genome Sequencing Center for Infectious Disease"/>
            <person name="Wu L."/>
            <person name="Ma J."/>
        </authorList>
    </citation>
    <scope>NUCLEOTIDE SEQUENCE [LARGE SCALE GENOMIC DNA]</scope>
    <source>
        <strain evidence="5">KCTC 23299</strain>
    </source>
</reference>
<dbReference type="InterPro" id="IPR000073">
    <property type="entry name" value="AB_hydrolase_1"/>
</dbReference>
<proteinExistence type="inferred from homology"/>
<dbReference type="InterPro" id="IPR002410">
    <property type="entry name" value="Peptidase_S33"/>
</dbReference>
<protein>
    <submittedName>
        <fullName evidence="4">Alpha/beta fold hydrolase</fullName>
    </submittedName>
</protein>
<dbReference type="Pfam" id="PF00561">
    <property type="entry name" value="Abhydrolase_1"/>
    <property type="match status" value="1"/>
</dbReference>
<dbReference type="EMBL" id="JBHUOZ010000003">
    <property type="protein sequence ID" value="MFD2920111.1"/>
    <property type="molecule type" value="Genomic_DNA"/>
</dbReference>
<keyword evidence="2 4" id="KW-0378">Hydrolase</keyword>
<evidence type="ECO:0000313" key="5">
    <source>
        <dbReference type="Proteomes" id="UP001597511"/>
    </source>
</evidence>
<comment type="similarity">
    <text evidence="1">Belongs to the peptidase S33 family.</text>
</comment>
<accession>A0ABW6A5F1</accession>
<sequence>MKFFTVALVSVLLLTACSKERQINDPGRLVQKTVDQDPAIPSISVNGTLLHAEAFGDPADPMVIFLHGGPGADYRNGLAVKQLVNDRYYVVFYDQRGSGLSKRHDKKTYTIDLMFEDLKAVIAHYRSSAAQKVFLIGHSWGGMLAGGFINKYPTAVNGAVFAEPGGFTYESLKEYGKKTRKTELFKEVSNDIFYLDQFLTGKENEHAILDYKLNVHSSFVYGSNNIEGIEGPSPYWRNGAVVLNSLVDISEKEGFDFTQNMHLYQPPVLFLYGENNKAYGLSFATKEAAKFTRKTLVEIKGTGHEMFYFKWPSVYPVVLAYFNSLR</sequence>
<gene>
    <name evidence="4" type="ORF">ACFS6H_10350</name>
</gene>
<evidence type="ECO:0000313" key="4">
    <source>
        <dbReference type="EMBL" id="MFD2920111.1"/>
    </source>
</evidence>
<keyword evidence="5" id="KW-1185">Reference proteome</keyword>
<evidence type="ECO:0000259" key="3">
    <source>
        <dbReference type="Pfam" id="PF00561"/>
    </source>
</evidence>
<dbReference type="RefSeq" id="WP_386098014.1">
    <property type="nucleotide sequence ID" value="NZ_JBHUOZ010000003.1"/>
</dbReference>